<organism evidence="2">
    <name type="scientific">Hordeum vulgare subsp. vulgare</name>
    <name type="common">Domesticated barley</name>
    <dbReference type="NCBI Taxonomy" id="112509"/>
    <lineage>
        <taxon>Eukaryota</taxon>
        <taxon>Viridiplantae</taxon>
        <taxon>Streptophyta</taxon>
        <taxon>Embryophyta</taxon>
        <taxon>Tracheophyta</taxon>
        <taxon>Spermatophyta</taxon>
        <taxon>Magnoliopsida</taxon>
        <taxon>Liliopsida</taxon>
        <taxon>Poales</taxon>
        <taxon>Poaceae</taxon>
        <taxon>BOP clade</taxon>
        <taxon>Pooideae</taxon>
        <taxon>Triticodae</taxon>
        <taxon>Triticeae</taxon>
        <taxon>Hordeinae</taxon>
        <taxon>Hordeum</taxon>
    </lineage>
</organism>
<feature type="compositionally biased region" description="Gly residues" evidence="1">
    <location>
        <begin position="179"/>
        <end position="200"/>
    </location>
</feature>
<evidence type="ECO:0000313" key="2">
    <source>
        <dbReference type="EMBL" id="BAK05169.1"/>
    </source>
</evidence>
<protein>
    <submittedName>
        <fullName evidence="2">Predicted protein</fullName>
    </submittedName>
</protein>
<accession>F2ECU7</accession>
<feature type="region of interest" description="Disordered" evidence="1">
    <location>
        <begin position="178"/>
        <end position="295"/>
    </location>
</feature>
<feature type="compositionally biased region" description="Basic and acidic residues" evidence="1">
    <location>
        <begin position="16"/>
        <end position="28"/>
    </location>
</feature>
<feature type="compositionally biased region" description="Low complexity" evidence="1">
    <location>
        <begin position="272"/>
        <end position="284"/>
    </location>
</feature>
<name>F2ECU7_HORVV</name>
<sequence length="295" mass="30234">TPAGAGGRSIHQDAGVLRDRRDGVHRVAPDPGAAGRRAHGARHGAGPERRGQGGVPVGAGGRRRAAAAAARRPAGGGLLRRGGERRRRRLPRGVSGGGELRGRQGRAGEAGGPHREGRGQRAPLLRPGGGPAPPRGVHLLLLLRALPPPRRRPADAERVALERRRLLPHVRALVRVRQDGGGEGGVAAGDGARAGPGGGEPVVRDRAGAGPGGADEHRAGGAGAPQGGPRQVPEHDDRVRARGRRGAGPRPGHGGRQGVRQAHLLRRRRALVRGARGAPGAVPAVPHPHRVGSLL</sequence>
<dbReference type="EMBL" id="AK373972">
    <property type="protein sequence ID" value="BAK05169.1"/>
    <property type="molecule type" value="mRNA"/>
</dbReference>
<reference evidence="2" key="1">
    <citation type="journal article" date="2011" name="Plant Physiol.">
        <title>Comprehensive sequence analysis of 24,783 barley full-length cDNAs derived from 12 clone libraries.</title>
        <authorList>
            <person name="Matsumoto T."/>
            <person name="Tanaka T."/>
            <person name="Sakai H."/>
            <person name="Amano N."/>
            <person name="Kanamori H."/>
            <person name="Kurita K."/>
            <person name="Kikuta A."/>
            <person name="Kamiya K."/>
            <person name="Yamamoto M."/>
            <person name="Ikawa H."/>
            <person name="Fujii N."/>
            <person name="Hori K."/>
            <person name="Itoh T."/>
            <person name="Sato K."/>
        </authorList>
    </citation>
    <scope>NUCLEOTIDE SEQUENCE</scope>
    <source>
        <tissue evidence="2">Flower</tissue>
    </source>
</reference>
<feature type="non-terminal residue" evidence="2">
    <location>
        <position position="1"/>
    </location>
</feature>
<proteinExistence type="evidence at transcript level"/>
<evidence type="ECO:0000256" key="1">
    <source>
        <dbReference type="SAM" id="MobiDB-lite"/>
    </source>
</evidence>
<feature type="region of interest" description="Disordered" evidence="1">
    <location>
        <begin position="1"/>
        <end position="133"/>
    </location>
</feature>
<dbReference type="AlphaFoldDB" id="F2ECU7"/>